<sequence length="198" mass="21508">MKVVWGPNILCNTSRRSHAATMNPAAQTARPGFSESTGRAGASMGCGSKHIASMQAGVSMRSAPVAASADAVASHCQATVPFLICWRACATSALVMPSLAAYAFTALLACMLNMPPAIRPENIHKTAKMFPTKPPIPFENRKLSRIPPATQGRYLVYMDFMRFSDAWMYPWKSSCEKPLPFRKCSRLKFAAFILATAS</sequence>
<accession>A0A645G3L3</accession>
<dbReference type="AlphaFoldDB" id="A0A645G3L3"/>
<protein>
    <submittedName>
        <fullName evidence="2">Uncharacterized protein</fullName>
    </submittedName>
</protein>
<evidence type="ECO:0000256" key="1">
    <source>
        <dbReference type="SAM" id="MobiDB-lite"/>
    </source>
</evidence>
<reference evidence="2" key="1">
    <citation type="submission" date="2019-08" db="EMBL/GenBank/DDBJ databases">
        <authorList>
            <person name="Kucharzyk K."/>
            <person name="Murdoch R.W."/>
            <person name="Higgins S."/>
            <person name="Loffler F."/>
        </authorList>
    </citation>
    <scope>NUCLEOTIDE SEQUENCE</scope>
</reference>
<name>A0A645G3L3_9ZZZZ</name>
<proteinExistence type="predicted"/>
<gene>
    <name evidence="2" type="ORF">SDC9_168614</name>
</gene>
<feature type="region of interest" description="Disordered" evidence="1">
    <location>
        <begin position="21"/>
        <end position="41"/>
    </location>
</feature>
<organism evidence="2">
    <name type="scientific">bioreactor metagenome</name>
    <dbReference type="NCBI Taxonomy" id="1076179"/>
    <lineage>
        <taxon>unclassified sequences</taxon>
        <taxon>metagenomes</taxon>
        <taxon>ecological metagenomes</taxon>
    </lineage>
</organism>
<dbReference type="EMBL" id="VSSQ01069166">
    <property type="protein sequence ID" value="MPN21235.1"/>
    <property type="molecule type" value="Genomic_DNA"/>
</dbReference>
<evidence type="ECO:0000313" key="2">
    <source>
        <dbReference type="EMBL" id="MPN21235.1"/>
    </source>
</evidence>
<comment type="caution">
    <text evidence="2">The sequence shown here is derived from an EMBL/GenBank/DDBJ whole genome shotgun (WGS) entry which is preliminary data.</text>
</comment>